<feature type="transmembrane region" description="Helical" evidence="5">
    <location>
        <begin position="178"/>
        <end position="195"/>
    </location>
</feature>
<dbReference type="InterPro" id="IPR011527">
    <property type="entry name" value="ABC1_TM_dom"/>
</dbReference>
<keyword evidence="8" id="KW-1185">Reference proteome</keyword>
<dbReference type="GO" id="GO:0005886">
    <property type="term" value="C:plasma membrane"/>
    <property type="evidence" value="ECO:0007669"/>
    <property type="project" value="UniProtKB-SubCell"/>
</dbReference>
<comment type="subcellular location">
    <subcellularLocation>
        <location evidence="1">Cell membrane</location>
        <topology evidence="1">Multi-pass membrane protein</topology>
    </subcellularLocation>
</comment>
<name>A0A5B2VHP1_9HYPH</name>
<evidence type="ECO:0000259" key="6">
    <source>
        <dbReference type="PROSITE" id="PS50929"/>
    </source>
</evidence>
<gene>
    <name evidence="7" type="ORF">F0L46_07710</name>
</gene>
<evidence type="ECO:0000256" key="5">
    <source>
        <dbReference type="SAM" id="Phobius"/>
    </source>
</evidence>
<dbReference type="RefSeq" id="WP_149816483.1">
    <property type="nucleotide sequence ID" value="NZ_VUOA01000017.1"/>
</dbReference>
<sequence>MRRKAAWHHAAAILLGLLALPLLWLALDLVRLVVDETLARPGGAGAVVLGRIALPAVERLDWPGRVLWPGFSVPRRDVVLLGPLALAGTGILLALLAIGVGRLRAGIGTRAIASLRRTMIDAVLVSRPAARDEARDVAALAGEGLARESGFLGGAVLVPVLGGAGLALVLGFGLASDWRLAAAMAVALTCVALAWPGRLAAIRRSAEARLTEGAATRRALLDLTRRLPAIRSHGTAAFERERLVGELDGRHGAVRLAERRLHAAGAGAVLVVTLAPAIVLAAGAWLSLEPGGPSTGTVVACMAGTAFAFRAVAAILQWRRSLDEAAPLFDEIARRLGALQSRGRDLAGAAIPASGALQARDLMAYDPASGTRLSGVDLMLGLPSHVALVGEAGSGNRVLAALVGGALDPSSGTLTFGGANLAGSDPAARAGRIAYAGGETVLIAGSLRQNLVYGASEVPDLDTRLVEAVTAVGLDRFVYARGLAGTVDPAREPKLAAAIVDARRKVRAALAAEGCEDLVDPFDPKAYNTHATIAENILFGVPLGDTFRDANLASHPFVRAIMETEDLTKPLSDMGLSIARAMVEIFADLPDGHPLFERFGFFPAGERAYFEDVVARQGVRQRGADQTRDRENLIGLALRYNESRHRLGFLDESLMGRLLKARAAFAELLPTSLQPAIEFYHPDRICAAASLQDNLLFGRLAQDRAGAERDVMRVVRRVLVDRGLDGDVVRIGLDTRVDLRGDGLLPTEIAAIDLARCLVRRPDVLVVERALDGLSQTGAADLVARLRRAMVGRGLIVVAANLAGRMDEPPFDAVVRFERGTVAAVEVRRREAAAA</sequence>
<dbReference type="PANTHER" id="PTHR24221:SF654">
    <property type="entry name" value="ATP-BINDING CASSETTE SUB-FAMILY B MEMBER 6"/>
    <property type="match status" value="1"/>
</dbReference>
<accession>A0A5B2VHP1</accession>
<evidence type="ECO:0000313" key="7">
    <source>
        <dbReference type="EMBL" id="KAA2237872.1"/>
    </source>
</evidence>
<dbReference type="SUPFAM" id="SSF52540">
    <property type="entry name" value="P-loop containing nucleoside triphosphate hydrolases"/>
    <property type="match status" value="1"/>
</dbReference>
<dbReference type="EMBL" id="VUOA01000017">
    <property type="protein sequence ID" value="KAA2237872.1"/>
    <property type="molecule type" value="Genomic_DNA"/>
</dbReference>
<feature type="transmembrane region" description="Helical" evidence="5">
    <location>
        <begin position="263"/>
        <end position="285"/>
    </location>
</feature>
<feature type="transmembrane region" description="Helical" evidence="5">
    <location>
        <begin position="151"/>
        <end position="172"/>
    </location>
</feature>
<keyword evidence="3 5" id="KW-1133">Transmembrane helix</keyword>
<dbReference type="PROSITE" id="PS50929">
    <property type="entry name" value="ABC_TM1F"/>
    <property type="match status" value="1"/>
</dbReference>
<evidence type="ECO:0000256" key="1">
    <source>
        <dbReference type="ARBA" id="ARBA00004651"/>
    </source>
</evidence>
<dbReference type="InterPro" id="IPR039421">
    <property type="entry name" value="Type_1_exporter"/>
</dbReference>
<keyword evidence="2 5" id="KW-0812">Transmembrane</keyword>
<protein>
    <submittedName>
        <fullName evidence="7">ABC transporter ATP-binding protein</fullName>
    </submittedName>
</protein>
<dbReference type="OrthoDB" id="9760920at2"/>
<dbReference type="Proteomes" id="UP000323142">
    <property type="component" value="Unassembled WGS sequence"/>
</dbReference>
<proteinExistence type="predicted"/>
<reference evidence="7 8" key="1">
    <citation type="submission" date="2019-09" db="EMBL/GenBank/DDBJ databases">
        <title>Salinarimonas rosea gen. nov., sp. nov., a new member of the a-2 subgroup of the Proteobacteria.</title>
        <authorList>
            <person name="Liu J."/>
        </authorList>
    </citation>
    <scope>NUCLEOTIDE SEQUENCE [LARGE SCALE GENOMIC DNA]</scope>
    <source>
        <strain evidence="7 8">BN140002</strain>
    </source>
</reference>
<dbReference type="GO" id="GO:0140359">
    <property type="term" value="F:ABC-type transporter activity"/>
    <property type="evidence" value="ECO:0007669"/>
    <property type="project" value="InterPro"/>
</dbReference>
<feature type="domain" description="ABC transmembrane type-1" evidence="6">
    <location>
        <begin position="84"/>
        <end position="324"/>
    </location>
</feature>
<keyword evidence="7" id="KW-0067">ATP-binding</keyword>
<evidence type="ECO:0000256" key="4">
    <source>
        <dbReference type="ARBA" id="ARBA00023136"/>
    </source>
</evidence>
<feature type="transmembrane region" description="Helical" evidence="5">
    <location>
        <begin position="78"/>
        <end position="100"/>
    </location>
</feature>
<dbReference type="Gene3D" id="1.20.1560.10">
    <property type="entry name" value="ABC transporter type 1, transmembrane domain"/>
    <property type="match status" value="1"/>
</dbReference>
<dbReference type="InterPro" id="IPR036640">
    <property type="entry name" value="ABC1_TM_sf"/>
</dbReference>
<dbReference type="AlphaFoldDB" id="A0A5B2VHP1"/>
<evidence type="ECO:0000313" key="8">
    <source>
        <dbReference type="Proteomes" id="UP000323142"/>
    </source>
</evidence>
<evidence type="ECO:0000256" key="3">
    <source>
        <dbReference type="ARBA" id="ARBA00022989"/>
    </source>
</evidence>
<evidence type="ECO:0000256" key="2">
    <source>
        <dbReference type="ARBA" id="ARBA00022692"/>
    </source>
</evidence>
<keyword evidence="4 5" id="KW-0472">Membrane</keyword>
<comment type="caution">
    <text evidence="7">The sequence shown here is derived from an EMBL/GenBank/DDBJ whole genome shotgun (WGS) entry which is preliminary data.</text>
</comment>
<reference evidence="7 8" key="2">
    <citation type="submission" date="2019-09" db="EMBL/GenBank/DDBJ databases">
        <authorList>
            <person name="Jin C."/>
        </authorList>
    </citation>
    <scope>NUCLEOTIDE SEQUENCE [LARGE SCALE GENOMIC DNA]</scope>
    <source>
        <strain evidence="7 8">BN140002</strain>
    </source>
</reference>
<dbReference type="SUPFAM" id="SSF90123">
    <property type="entry name" value="ABC transporter transmembrane region"/>
    <property type="match status" value="1"/>
</dbReference>
<keyword evidence="7" id="KW-0547">Nucleotide-binding</keyword>
<dbReference type="Gene3D" id="3.40.50.300">
    <property type="entry name" value="P-loop containing nucleotide triphosphate hydrolases"/>
    <property type="match status" value="2"/>
</dbReference>
<dbReference type="InterPro" id="IPR027417">
    <property type="entry name" value="P-loop_NTPase"/>
</dbReference>
<dbReference type="PANTHER" id="PTHR24221">
    <property type="entry name" value="ATP-BINDING CASSETTE SUB-FAMILY B"/>
    <property type="match status" value="1"/>
</dbReference>
<dbReference type="GO" id="GO:0005524">
    <property type="term" value="F:ATP binding"/>
    <property type="evidence" value="ECO:0007669"/>
    <property type="project" value="UniProtKB-KW"/>
</dbReference>
<organism evidence="7 8">
    <name type="scientific">Salinarimonas soli</name>
    <dbReference type="NCBI Taxonomy" id="1638099"/>
    <lineage>
        <taxon>Bacteria</taxon>
        <taxon>Pseudomonadati</taxon>
        <taxon>Pseudomonadota</taxon>
        <taxon>Alphaproteobacteria</taxon>
        <taxon>Hyphomicrobiales</taxon>
        <taxon>Salinarimonadaceae</taxon>
        <taxon>Salinarimonas</taxon>
    </lineage>
</organism>